<dbReference type="EMBL" id="JAAOAN010000130">
    <property type="protein sequence ID" value="KAF5720484.1"/>
    <property type="molecule type" value="Genomic_DNA"/>
</dbReference>
<accession>A0A8H5YYA9</accession>
<evidence type="ECO:0000313" key="2">
    <source>
        <dbReference type="EMBL" id="KAF5720484.1"/>
    </source>
</evidence>
<evidence type="ECO:0000313" key="3">
    <source>
        <dbReference type="Proteomes" id="UP000544331"/>
    </source>
</evidence>
<protein>
    <submittedName>
        <fullName evidence="2">Uncharacterized protein</fullName>
    </submittedName>
</protein>
<evidence type="ECO:0000256" key="1">
    <source>
        <dbReference type="SAM" id="MobiDB-lite"/>
    </source>
</evidence>
<keyword evidence="3" id="KW-1185">Reference proteome</keyword>
<dbReference type="AlphaFoldDB" id="A0A8H5YYA9"/>
<gene>
    <name evidence="2" type="ORF">FMUND_4306</name>
</gene>
<dbReference type="OrthoDB" id="5098293at2759"/>
<name>A0A8H5YYA9_9HYPO</name>
<reference evidence="2 3" key="1">
    <citation type="submission" date="2020-05" db="EMBL/GenBank/DDBJ databases">
        <title>Identification and distribution of gene clusters putatively required for synthesis of sphingolipid metabolism inhibitors in phylogenetically diverse species of the filamentous fungus Fusarium.</title>
        <authorList>
            <person name="Kim H.-S."/>
            <person name="Busman M."/>
            <person name="Brown D.W."/>
            <person name="Divon H."/>
            <person name="Uhlig S."/>
            <person name="Proctor R.H."/>
        </authorList>
    </citation>
    <scope>NUCLEOTIDE SEQUENCE [LARGE SCALE GENOMIC DNA]</scope>
    <source>
        <strain evidence="2 3">NRRL 66235</strain>
    </source>
</reference>
<organism evidence="2 3">
    <name type="scientific">Fusarium mundagurra</name>
    <dbReference type="NCBI Taxonomy" id="1567541"/>
    <lineage>
        <taxon>Eukaryota</taxon>
        <taxon>Fungi</taxon>
        <taxon>Dikarya</taxon>
        <taxon>Ascomycota</taxon>
        <taxon>Pezizomycotina</taxon>
        <taxon>Sordariomycetes</taxon>
        <taxon>Hypocreomycetidae</taxon>
        <taxon>Hypocreales</taxon>
        <taxon>Nectriaceae</taxon>
        <taxon>Fusarium</taxon>
        <taxon>Fusarium fujikuroi species complex</taxon>
    </lineage>
</organism>
<feature type="region of interest" description="Disordered" evidence="1">
    <location>
        <begin position="200"/>
        <end position="221"/>
    </location>
</feature>
<sequence length="598" mass="66289">MDSSNSDKLSQPHPNINDDWDFSNWDMSLNECQLFPEDDQIYDNFLLTNIAASAQRPGFDHATEPHNVAGEAEQNISVDEWEMLIPESFDIAEILANDPDLDPLSTTYDLPLEPPVVVPPFEPLTPDALEIILQQGPPPPKSDPSPDRVPLVVPDWLDRQVTMDDFHHRNQAGSKPANSPNVTEKDISFDIGQSLVSSALETPQEPLGSQAHPREPVWTSRSAKPSRCAPCRFANIPMVIYFELMEAQKLLVDLRGEVDEISSFSGGHSLESLFDGNMLWHIDDKATFSPYSKSVSTIAVKRLATTSAETAAQPNGIVAPAMDAVHLDTFIDQRRPARETKGLADVDRETLTIAWRCAYWLTILLRWDSNEIYLSQAGRDAIPLVDAKNLVLELAYSIAHRVQVLIKKLCHRAAKSLDRLDESLDPVTICCALWIVFSATHKFEKQNFRAKSLKSLFIEDAKKPKATVSFAAERHVPHPSIMPWSGFHPRFHPRSFSDILESEVLFQDDSDLFLGRTMSRGLAALRPSDRASLPTGELPGAQSSASTSTTSPLTFSNLSKLSSASSIDAPNSSCCEARKRPLSGGENSICLSDVKRKR</sequence>
<feature type="region of interest" description="Disordered" evidence="1">
    <location>
        <begin position="525"/>
        <end position="598"/>
    </location>
</feature>
<dbReference type="Proteomes" id="UP000544331">
    <property type="component" value="Unassembled WGS sequence"/>
</dbReference>
<comment type="caution">
    <text evidence="2">The sequence shown here is derived from an EMBL/GenBank/DDBJ whole genome shotgun (WGS) entry which is preliminary data.</text>
</comment>
<feature type="compositionally biased region" description="Low complexity" evidence="1">
    <location>
        <begin position="543"/>
        <end position="573"/>
    </location>
</feature>
<proteinExistence type="predicted"/>